<proteinExistence type="predicted"/>
<keyword evidence="1" id="KW-1133">Transmembrane helix</keyword>
<dbReference type="RefSeq" id="WP_191740581.1">
    <property type="nucleotide sequence ID" value="NZ_JACSQB010000083.1"/>
</dbReference>
<gene>
    <name evidence="2" type="ORF">H9637_11280</name>
</gene>
<feature type="transmembrane region" description="Helical" evidence="1">
    <location>
        <begin position="7"/>
        <end position="25"/>
    </location>
</feature>
<comment type="caution">
    <text evidence="2">The sequence shown here is derived from an EMBL/GenBank/DDBJ whole genome shotgun (WGS) entry which is preliminary data.</text>
</comment>
<keyword evidence="1" id="KW-0472">Membrane</keyword>
<dbReference type="Proteomes" id="UP000627166">
    <property type="component" value="Unassembled WGS sequence"/>
</dbReference>
<name>A0ABR8YTM1_9CLOT</name>
<reference evidence="2 3" key="1">
    <citation type="submission" date="2020-08" db="EMBL/GenBank/DDBJ databases">
        <title>A Genomic Blueprint of the Chicken Gut Microbiome.</title>
        <authorList>
            <person name="Gilroy R."/>
            <person name="Ravi A."/>
            <person name="Getino M."/>
            <person name="Pursley I."/>
            <person name="Horton D.L."/>
            <person name="Alikhan N.-F."/>
            <person name="Baker D."/>
            <person name="Gharbi K."/>
            <person name="Hall N."/>
            <person name="Watson M."/>
            <person name="Adriaenssens E.M."/>
            <person name="Foster-Nyarko E."/>
            <person name="Jarju S."/>
            <person name="Secka A."/>
            <person name="Antonio M."/>
            <person name="Oren A."/>
            <person name="Chaudhuri R."/>
            <person name="La Ragione R.M."/>
            <person name="Hildebrand F."/>
            <person name="Pallen M.J."/>
        </authorList>
    </citation>
    <scope>NUCLEOTIDE SEQUENCE [LARGE SCALE GENOMIC DNA]</scope>
    <source>
        <strain evidence="2 3">N37</strain>
    </source>
</reference>
<accession>A0ABR8YTM1</accession>
<dbReference type="SUPFAM" id="SSF143842">
    <property type="entry name" value="YwmB-like"/>
    <property type="match status" value="1"/>
</dbReference>
<protein>
    <recommendedName>
        <fullName evidence="4">TATA-box binding</fullName>
    </recommendedName>
</protein>
<evidence type="ECO:0008006" key="4">
    <source>
        <dbReference type="Google" id="ProtNLM"/>
    </source>
</evidence>
<evidence type="ECO:0000313" key="2">
    <source>
        <dbReference type="EMBL" id="MBD8047613.1"/>
    </source>
</evidence>
<keyword evidence="3" id="KW-1185">Reference proteome</keyword>
<evidence type="ECO:0000313" key="3">
    <source>
        <dbReference type="Proteomes" id="UP000627166"/>
    </source>
</evidence>
<dbReference type="InterPro" id="IPR036209">
    <property type="entry name" value="YwmB-like_sf"/>
</dbReference>
<sequence length="231" mass="26927">MNGKKKKIFFLIMTIVIINFNIFLFQAKEKEDVFKKVLSSTDSNIVEISITTTFKARENYDYYYDNLLRLLREYTTSIEKELIYDNSNYREFKFDKVYGYIEKIIYKGETLMTINLVEKTNENKLEDLKGVLDRLLLEYDSDAKYFQQIKAVLGEKNLQQINYSITDTLISMGIKGLNTVKLNNGYSSLCNTKTYTAKKINGQLIDFQFAVVRYSSGNYLIMGTPEITLAF</sequence>
<evidence type="ECO:0000256" key="1">
    <source>
        <dbReference type="SAM" id="Phobius"/>
    </source>
</evidence>
<keyword evidence="1" id="KW-0812">Transmembrane</keyword>
<dbReference type="EMBL" id="JACSQB010000083">
    <property type="protein sequence ID" value="MBD8047613.1"/>
    <property type="molecule type" value="Genomic_DNA"/>
</dbReference>
<organism evidence="2 3">
    <name type="scientific">Clostridium faecium</name>
    <dbReference type="NCBI Taxonomy" id="2762223"/>
    <lineage>
        <taxon>Bacteria</taxon>
        <taxon>Bacillati</taxon>
        <taxon>Bacillota</taxon>
        <taxon>Clostridia</taxon>
        <taxon>Eubacteriales</taxon>
        <taxon>Clostridiaceae</taxon>
        <taxon>Clostridium</taxon>
    </lineage>
</organism>